<dbReference type="Gene3D" id="3.90.1300.10">
    <property type="entry name" value="Amidase signature (AS) domain"/>
    <property type="match status" value="1"/>
</dbReference>
<dbReference type="FunCoup" id="A0A7M7GF42">
    <property type="interactions" value="11"/>
</dbReference>
<organism evidence="4 5">
    <name type="scientific">Nasonia vitripennis</name>
    <name type="common">Parasitic wasp</name>
    <dbReference type="NCBI Taxonomy" id="7425"/>
    <lineage>
        <taxon>Eukaryota</taxon>
        <taxon>Metazoa</taxon>
        <taxon>Ecdysozoa</taxon>
        <taxon>Arthropoda</taxon>
        <taxon>Hexapoda</taxon>
        <taxon>Insecta</taxon>
        <taxon>Pterygota</taxon>
        <taxon>Neoptera</taxon>
        <taxon>Endopterygota</taxon>
        <taxon>Hymenoptera</taxon>
        <taxon>Apocrita</taxon>
        <taxon>Proctotrupomorpha</taxon>
        <taxon>Chalcidoidea</taxon>
        <taxon>Pteromalidae</taxon>
        <taxon>Pteromalinae</taxon>
        <taxon>Nasonia</taxon>
    </lineage>
</organism>
<dbReference type="PANTHER" id="PTHR43372">
    <property type="entry name" value="FATTY-ACID AMIDE HYDROLASE"/>
    <property type="match status" value="1"/>
</dbReference>
<evidence type="ECO:0000313" key="4">
    <source>
        <dbReference type="EnsemblMetazoa" id="XP_003428208"/>
    </source>
</evidence>
<feature type="domain" description="Amidase" evidence="3">
    <location>
        <begin position="95"/>
        <end position="527"/>
    </location>
</feature>
<proteinExistence type="inferred from homology"/>
<dbReference type="PANTHER" id="PTHR43372:SF1">
    <property type="entry name" value="LD38433P"/>
    <property type="match status" value="1"/>
</dbReference>
<dbReference type="Pfam" id="PF01425">
    <property type="entry name" value="Amidase"/>
    <property type="match status" value="1"/>
</dbReference>
<dbReference type="InterPro" id="IPR023631">
    <property type="entry name" value="Amidase_dom"/>
</dbReference>
<dbReference type="InterPro" id="IPR052739">
    <property type="entry name" value="FAAH2"/>
</dbReference>
<dbReference type="InterPro" id="IPR020556">
    <property type="entry name" value="Amidase_CS"/>
</dbReference>
<accession>A0A7M7GF42</accession>
<dbReference type="InParanoid" id="A0A7M7GF42"/>
<evidence type="ECO:0000259" key="3">
    <source>
        <dbReference type="Pfam" id="PF01425"/>
    </source>
</evidence>
<dbReference type="Proteomes" id="UP000002358">
    <property type="component" value="Chromosome 4"/>
</dbReference>
<dbReference type="SMR" id="A0A7M7GF42"/>
<dbReference type="PIRSF" id="PIRSF001221">
    <property type="entry name" value="Amidase_fungi"/>
    <property type="match status" value="1"/>
</dbReference>
<comment type="similarity">
    <text evidence="1">Belongs to the amidase family.</text>
</comment>
<evidence type="ECO:0000256" key="1">
    <source>
        <dbReference type="ARBA" id="ARBA00009199"/>
    </source>
</evidence>
<dbReference type="AlphaFoldDB" id="A0A7M7GF42"/>
<dbReference type="GeneID" id="100123543"/>
<evidence type="ECO:0000256" key="2">
    <source>
        <dbReference type="PIRSR" id="PIRSR001221-1"/>
    </source>
</evidence>
<dbReference type="InterPro" id="IPR036928">
    <property type="entry name" value="AS_sf"/>
</dbReference>
<keyword evidence="5" id="KW-1185">Reference proteome</keyword>
<sequence>MFQTFEASNKMCTAAKEKHTKRHSMGHTCKKLAIDIAKCIFIQIHWFIDCIIEFIFSLYYDTKVQRVPPVSNKLLLDSTLELAKKIREKKVTAEEVVKACIERCKEVNGLLNSVVEDRYEDAIKQAKEVDVMLKDEKLDIEELEKTKPLLGVPFTTKESNEAKGMLHSMGTLSRKGHRSDEDATVIENVKKAGAIIIGKTNIPELNQWIESRNKVYGQTNNPYNTTRTVGGSSGGDASIVAACGVPFAVGSDIGGSVRIPSACNGVFGLKPSEGMTSLKGIGLRKKVYEDSMAEVGPLCKKAEDLELLTKILSGTFLKTSLDNSSVNLKDLNIFYQESSGDLRASKLSSAASKALSKAVRHFEQVTGNATKVKLPGSEYSYRLWRYWMTQEDADFKTDLTNGNGRTSAVAEITKILKGNNEITLAALLKLIDHDIFPQEKGEWARAVTSTMKEYLLEKLKDNGVLLYPTFNSARYHYASFVSPFSFGYWAIFNVLKLPVCQVPMGLDDSGLPVGVQVVAAPNNDKLCIAVAKELERVFGGWVPPS</sequence>
<feature type="active site" description="Charge relay system" evidence="2">
    <location>
        <position position="157"/>
    </location>
</feature>
<dbReference type="OrthoDB" id="6428749at2759"/>
<reference evidence="4" key="1">
    <citation type="submission" date="2021-01" db="UniProtKB">
        <authorList>
            <consortium name="EnsemblMetazoa"/>
        </authorList>
    </citation>
    <scope>IDENTIFICATION</scope>
</reference>
<dbReference type="RefSeq" id="XP_003428208.1">
    <property type="nucleotide sequence ID" value="XM_003428160.5"/>
</dbReference>
<evidence type="ECO:0000313" key="5">
    <source>
        <dbReference type="Proteomes" id="UP000002358"/>
    </source>
</evidence>
<protein>
    <recommendedName>
        <fullName evidence="3">Amidase domain-containing protein</fullName>
    </recommendedName>
</protein>
<dbReference type="KEGG" id="nvi:100123543"/>
<dbReference type="GO" id="GO:0012505">
    <property type="term" value="C:endomembrane system"/>
    <property type="evidence" value="ECO:0007669"/>
    <property type="project" value="TreeGrafter"/>
</dbReference>
<dbReference type="EnsemblMetazoa" id="XM_003428160">
    <property type="protein sequence ID" value="XP_003428208"/>
    <property type="gene ID" value="LOC100123543"/>
</dbReference>
<dbReference type="PROSITE" id="PS00571">
    <property type="entry name" value="AMIDASES"/>
    <property type="match status" value="1"/>
</dbReference>
<feature type="active site" description="Charge relay system" evidence="2">
    <location>
        <position position="232"/>
    </location>
</feature>
<dbReference type="SUPFAM" id="SSF75304">
    <property type="entry name" value="Amidase signature (AS) enzymes"/>
    <property type="match status" value="1"/>
</dbReference>
<feature type="active site" description="Acyl-ester intermediate" evidence="2">
    <location>
        <position position="256"/>
    </location>
</feature>
<name>A0A7M7GF42_NASVI</name>